<reference evidence="1" key="1">
    <citation type="submission" date="2021-02" db="EMBL/GenBank/DDBJ databases">
        <authorList>
            <person name="Nowell W R."/>
        </authorList>
    </citation>
    <scope>NUCLEOTIDE SEQUENCE</scope>
</reference>
<comment type="caution">
    <text evidence="1">The sequence shown here is derived from an EMBL/GenBank/DDBJ whole genome shotgun (WGS) entry which is preliminary data.</text>
</comment>
<dbReference type="Proteomes" id="UP000663874">
    <property type="component" value="Unassembled WGS sequence"/>
</dbReference>
<dbReference type="AlphaFoldDB" id="A0A820DFS4"/>
<feature type="non-terminal residue" evidence="1">
    <location>
        <position position="1"/>
    </location>
</feature>
<evidence type="ECO:0000313" key="2">
    <source>
        <dbReference type="Proteomes" id="UP000663874"/>
    </source>
</evidence>
<organism evidence="1 2">
    <name type="scientific">Rotaria sordida</name>
    <dbReference type="NCBI Taxonomy" id="392033"/>
    <lineage>
        <taxon>Eukaryota</taxon>
        <taxon>Metazoa</taxon>
        <taxon>Spiralia</taxon>
        <taxon>Gnathifera</taxon>
        <taxon>Rotifera</taxon>
        <taxon>Eurotatoria</taxon>
        <taxon>Bdelloidea</taxon>
        <taxon>Philodinida</taxon>
        <taxon>Philodinidae</taxon>
        <taxon>Rotaria</taxon>
    </lineage>
</organism>
<name>A0A820DFS4_9BILA</name>
<evidence type="ECO:0000313" key="1">
    <source>
        <dbReference type="EMBL" id="CAF4231546.1"/>
    </source>
</evidence>
<protein>
    <submittedName>
        <fullName evidence="1">Uncharacterized protein</fullName>
    </submittedName>
</protein>
<proteinExistence type="predicted"/>
<sequence>LFGLTVISSAEDEINKKQLSINENNHMTTTDERTNGHIEKWLKQIHAIEDEKFQLALDIILR</sequence>
<accession>A0A820DFS4</accession>
<dbReference type="EMBL" id="CAJOBE010019767">
    <property type="protein sequence ID" value="CAF4231546.1"/>
    <property type="molecule type" value="Genomic_DNA"/>
</dbReference>
<gene>
    <name evidence="1" type="ORF">FNK824_LOCUS37739</name>
</gene>